<feature type="transmembrane region" description="Helical" evidence="5">
    <location>
        <begin position="175"/>
        <end position="197"/>
    </location>
</feature>
<dbReference type="Proteomes" id="UP000887116">
    <property type="component" value="Unassembled WGS sequence"/>
</dbReference>
<reference evidence="6" key="1">
    <citation type="submission" date="2020-07" db="EMBL/GenBank/DDBJ databases">
        <title>Multicomponent nature underlies the extraordinary mechanical properties of spider dragline silk.</title>
        <authorList>
            <person name="Kono N."/>
            <person name="Nakamura H."/>
            <person name="Mori M."/>
            <person name="Yoshida Y."/>
            <person name="Ohtoshi R."/>
            <person name="Malay A.D."/>
            <person name="Moran D.A.P."/>
            <person name="Tomita M."/>
            <person name="Numata K."/>
            <person name="Arakawa K."/>
        </authorList>
    </citation>
    <scope>NUCLEOTIDE SEQUENCE</scope>
</reference>
<dbReference type="EMBL" id="BMAO01001061">
    <property type="protein sequence ID" value="GFQ70818.1"/>
    <property type="molecule type" value="Genomic_DNA"/>
</dbReference>
<dbReference type="OrthoDB" id="5975578at2759"/>
<gene>
    <name evidence="6" type="primary">AVEN_228531_1</name>
    <name evidence="6" type="ORF">TNCT_270591</name>
</gene>
<keyword evidence="4 5" id="KW-0472">Membrane</keyword>
<dbReference type="PANTHER" id="PTHR12489">
    <property type="entry name" value="LIPOMA HMGIC FUSION PARTNER-LIKE PROTEIN"/>
    <property type="match status" value="1"/>
</dbReference>
<evidence type="ECO:0000256" key="1">
    <source>
        <dbReference type="ARBA" id="ARBA00004141"/>
    </source>
</evidence>
<feature type="transmembrane region" description="Helical" evidence="5">
    <location>
        <begin position="54"/>
        <end position="76"/>
    </location>
</feature>
<dbReference type="Gene3D" id="1.20.140.150">
    <property type="match status" value="1"/>
</dbReference>
<keyword evidence="7" id="KW-1185">Reference proteome</keyword>
<accession>A0A8X6KG21</accession>
<sequence>MYKEVMQYFQMGTSDPVISSTDYVVLRTPLWCSFTKELIEHKHYENIERWKTSWTVTALWAMLSILVTLTCTIGFVETEWFVRENTTVSTSELTILTYDRSSLVYTLGMFNVCYRDLHQTNFHCHRFSVTKFPSTSWQGTCILYGAGCVLQGFGAVVLVLSLMNKAATRRIGAHLVSHAYVLAGFLQTLSLLLYPMILDTHVGKLHCGSNAHAYGPDLCRIGWAYVASTAGTLLTFYCPFLAYFSFYRVYDGPPARYDIHSEYMDPSIGL</sequence>
<evidence type="ECO:0000256" key="2">
    <source>
        <dbReference type="ARBA" id="ARBA00022692"/>
    </source>
</evidence>
<keyword evidence="2 5" id="KW-0812">Transmembrane</keyword>
<comment type="caution">
    <text evidence="6">The sequence shown here is derived from an EMBL/GenBank/DDBJ whole genome shotgun (WGS) entry which is preliminary data.</text>
</comment>
<dbReference type="PANTHER" id="PTHR12489:SF22">
    <property type="entry name" value="SI:DKEY-35M8.1"/>
    <property type="match status" value="1"/>
</dbReference>
<proteinExistence type="predicted"/>
<evidence type="ECO:0000256" key="5">
    <source>
        <dbReference type="SAM" id="Phobius"/>
    </source>
</evidence>
<keyword evidence="3 5" id="KW-1133">Transmembrane helix</keyword>
<protein>
    <submittedName>
        <fullName evidence="6">Uncharacterized protein</fullName>
    </submittedName>
</protein>
<organism evidence="6 7">
    <name type="scientific">Trichonephila clavata</name>
    <name type="common">Joro spider</name>
    <name type="synonym">Nephila clavata</name>
    <dbReference type="NCBI Taxonomy" id="2740835"/>
    <lineage>
        <taxon>Eukaryota</taxon>
        <taxon>Metazoa</taxon>
        <taxon>Ecdysozoa</taxon>
        <taxon>Arthropoda</taxon>
        <taxon>Chelicerata</taxon>
        <taxon>Arachnida</taxon>
        <taxon>Araneae</taxon>
        <taxon>Araneomorphae</taxon>
        <taxon>Entelegynae</taxon>
        <taxon>Araneoidea</taxon>
        <taxon>Nephilidae</taxon>
        <taxon>Trichonephila</taxon>
    </lineage>
</organism>
<name>A0A8X6KG21_TRICU</name>
<dbReference type="Pfam" id="PF10242">
    <property type="entry name" value="L_HMGIC_fpl"/>
    <property type="match status" value="1"/>
</dbReference>
<feature type="transmembrane region" description="Helical" evidence="5">
    <location>
        <begin position="142"/>
        <end position="163"/>
    </location>
</feature>
<feature type="transmembrane region" description="Helical" evidence="5">
    <location>
        <begin position="223"/>
        <end position="246"/>
    </location>
</feature>
<evidence type="ECO:0000313" key="7">
    <source>
        <dbReference type="Proteomes" id="UP000887116"/>
    </source>
</evidence>
<evidence type="ECO:0000256" key="3">
    <source>
        <dbReference type="ARBA" id="ARBA00022989"/>
    </source>
</evidence>
<dbReference type="GO" id="GO:0016020">
    <property type="term" value="C:membrane"/>
    <property type="evidence" value="ECO:0007669"/>
    <property type="project" value="UniProtKB-SubCell"/>
</dbReference>
<dbReference type="AlphaFoldDB" id="A0A8X6KG21"/>
<evidence type="ECO:0000256" key="4">
    <source>
        <dbReference type="ARBA" id="ARBA00023136"/>
    </source>
</evidence>
<dbReference type="InterPro" id="IPR019372">
    <property type="entry name" value="LHFPL"/>
</dbReference>
<evidence type="ECO:0000313" key="6">
    <source>
        <dbReference type="EMBL" id="GFQ70818.1"/>
    </source>
</evidence>
<comment type="subcellular location">
    <subcellularLocation>
        <location evidence="1">Membrane</location>
        <topology evidence="1">Multi-pass membrane protein</topology>
    </subcellularLocation>
</comment>